<protein>
    <submittedName>
        <fullName evidence="3">FG-GAP repeat protein</fullName>
    </submittedName>
</protein>
<reference evidence="3 4" key="1">
    <citation type="submission" date="2019-02" db="EMBL/GenBank/DDBJ databases">
        <title>Deep-cultivation of Planctomycetes and their phenomic and genomic characterization uncovers novel biology.</title>
        <authorList>
            <person name="Wiegand S."/>
            <person name="Jogler M."/>
            <person name="Boedeker C."/>
            <person name="Pinto D."/>
            <person name="Vollmers J."/>
            <person name="Rivas-Marin E."/>
            <person name="Kohn T."/>
            <person name="Peeters S.H."/>
            <person name="Heuer A."/>
            <person name="Rast P."/>
            <person name="Oberbeckmann S."/>
            <person name="Bunk B."/>
            <person name="Jeske O."/>
            <person name="Meyerdierks A."/>
            <person name="Storesund J.E."/>
            <person name="Kallscheuer N."/>
            <person name="Luecker S."/>
            <person name="Lage O.M."/>
            <person name="Pohl T."/>
            <person name="Merkel B.J."/>
            <person name="Hornburger P."/>
            <person name="Mueller R.-W."/>
            <person name="Bruemmer F."/>
            <person name="Labrenz M."/>
            <person name="Spormann A.M."/>
            <person name="Op den Camp H."/>
            <person name="Overmann J."/>
            <person name="Amann R."/>
            <person name="Jetten M.S.M."/>
            <person name="Mascher T."/>
            <person name="Medema M.H."/>
            <person name="Devos D.P."/>
            <person name="Kaster A.-K."/>
            <person name="Ovreas L."/>
            <person name="Rohde M."/>
            <person name="Galperin M.Y."/>
            <person name="Jogler C."/>
        </authorList>
    </citation>
    <scope>NUCLEOTIDE SEQUENCE [LARGE SCALE GENOMIC DNA]</scope>
    <source>
        <strain evidence="3 4">Pla133</strain>
    </source>
</reference>
<organism evidence="3 4">
    <name type="scientific">Engelhardtia mirabilis</name>
    <dbReference type="NCBI Taxonomy" id="2528011"/>
    <lineage>
        <taxon>Bacteria</taxon>
        <taxon>Pseudomonadati</taxon>
        <taxon>Planctomycetota</taxon>
        <taxon>Planctomycetia</taxon>
        <taxon>Planctomycetia incertae sedis</taxon>
        <taxon>Engelhardtia</taxon>
    </lineage>
</organism>
<feature type="chain" id="PRO_5022027395" evidence="2">
    <location>
        <begin position="24"/>
        <end position="483"/>
    </location>
</feature>
<sequence length="483" mass="52422" precursor="true">MRHRRPVLAASALLAAAALTSCGQESKQPGLILSKSVFAGGSTPQPATMMLLRPPTDPEGAWTSEEIITKPNSLTVQPGTAPNGDSVFRLMQGGEPTGGVVRLEPTDGAWGPVAADDIAVDSVDWQMRGDKPNTKDYEMAGGNVFHKALWWEPLYGEPGILTISANMPFLQIWRSKGGAWTPELLWTANVGGREQRFRDIEIGDLDGDGQDELAIVTHDRGAVYVLDQTPTGLEAQKLHETEERIFVHEVELGDVDGDGVPEMFVTPSEPNRLDGNHQAGWVDMYRYSAQSGQYERSVVVHMPASHAKEILAYDYDEDGKVELYVAVETETDQSVSAAEGDPVEIQSFTWDAAKGAMVAGPSIEIEGCMCRFLCGGDTDGDGTNELIASTNNGGIYKLERKGGAWESDRIVAPYASGGFEHATILIDLDGNGTDEVIVANDNKDQVLCVRFDAEGGRYKRDKIYDLSGVNYMAWNIMELPAGH</sequence>
<dbReference type="SUPFAM" id="SSF69318">
    <property type="entry name" value="Integrin alpha N-terminal domain"/>
    <property type="match status" value="1"/>
</dbReference>
<proteinExistence type="predicted"/>
<name>A0A518BRA5_9BACT</name>
<dbReference type="AlphaFoldDB" id="A0A518BRA5"/>
<dbReference type="PROSITE" id="PS51257">
    <property type="entry name" value="PROKAR_LIPOPROTEIN"/>
    <property type="match status" value="1"/>
</dbReference>
<evidence type="ECO:0000313" key="4">
    <source>
        <dbReference type="Proteomes" id="UP000316921"/>
    </source>
</evidence>
<dbReference type="InterPro" id="IPR028994">
    <property type="entry name" value="Integrin_alpha_N"/>
</dbReference>
<dbReference type="PANTHER" id="PTHR46580">
    <property type="entry name" value="SENSOR KINASE-RELATED"/>
    <property type="match status" value="1"/>
</dbReference>
<evidence type="ECO:0000256" key="2">
    <source>
        <dbReference type="SAM" id="SignalP"/>
    </source>
</evidence>
<dbReference type="Proteomes" id="UP000316921">
    <property type="component" value="Chromosome"/>
</dbReference>
<dbReference type="RefSeq" id="WP_145069462.1">
    <property type="nucleotide sequence ID" value="NZ_CP036287.1"/>
</dbReference>
<dbReference type="Gene3D" id="2.130.10.130">
    <property type="entry name" value="Integrin alpha, N-terminal"/>
    <property type="match status" value="2"/>
</dbReference>
<feature type="signal peptide" evidence="2">
    <location>
        <begin position="1"/>
        <end position="23"/>
    </location>
</feature>
<keyword evidence="4" id="KW-1185">Reference proteome</keyword>
<dbReference type="Pfam" id="PF13517">
    <property type="entry name" value="FG-GAP_3"/>
    <property type="match status" value="1"/>
</dbReference>
<dbReference type="EMBL" id="CP036287">
    <property type="protein sequence ID" value="QDU69512.1"/>
    <property type="molecule type" value="Genomic_DNA"/>
</dbReference>
<accession>A0A518BRA5</accession>
<keyword evidence="1 2" id="KW-0732">Signal</keyword>
<dbReference type="KEGG" id="pbap:Pla133_46320"/>
<gene>
    <name evidence="3" type="ORF">Pla133_46320</name>
</gene>
<dbReference type="InterPro" id="IPR013517">
    <property type="entry name" value="FG-GAP"/>
</dbReference>
<evidence type="ECO:0000256" key="1">
    <source>
        <dbReference type="ARBA" id="ARBA00022729"/>
    </source>
</evidence>
<evidence type="ECO:0000313" key="3">
    <source>
        <dbReference type="EMBL" id="QDU69512.1"/>
    </source>
</evidence>